<accession>A0ABM1TMI4</accession>
<organism evidence="2 3">
    <name type="scientific">Limulus polyphemus</name>
    <name type="common">Atlantic horseshoe crab</name>
    <dbReference type="NCBI Taxonomy" id="6850"/>
    <lineage>
        <taxon>Eukaryota</taxon>
        <taxon>Metazoa</taxon>
        <taxon>Ecdysozoa</taxon>
        <taxon>Arthropoda</taxon>
        <taxon>Chelicerata</taxon>
        <taxon>Merostomata</taxon>
        <taxon>Xiphosura</taxon>
        <taxon>Limulidae</taxon>
        <taxon>Limulus</taxon>
    </lineage>
</organism>
<evidence type="ECO:0000256" key="1">
    <source>
        <dbReference type="SAM" id="Coils"/>
    </source>
</evidence>
<dbReference type="RefSeq" id="XP_022257090.1">
    <property type="nucleotide sequence ID" value="XM_022401382.1"/>
</dbReference>
<keyword evidence="1" id="KW-0175">Coiled coil</keyword>
<feature type="coiled-coil region" evidence="1">
    <location>
        <begin position="50"/>
        <end position="88"/>
    </location>
</feature>
<evidence type="ECO:0000313" key="2">
    <source>
        <dbReference type="Proteomes" id="UP000694941"/>
    </source>
</evidence>
<reference evidence="3" key="1">
    <citation type="submission" date="2025-08" db="UniProtKB">
        <authorList>
            <consortium name="RefSeq"/>
        </authorList>
    </citation>
    <scope>IDENTIFICATION</scope>
    <source>
        <tissue evidence="3">Muscle</tissue>
    </source>
</reference>
<name>A0ABM1TMI4_LIMPO</name>
<gene>
    <name evidence="3" type="primary">LOC111089241</name>
</gene>
<keyword evidence="2" id="KW-1185">Reference proteome</keyword>
<sequence>MAWDKEELERSKGCRGLCFDFLGAIEMEDVKKRLKEMSEGYFNLHEKRIQEDLERQLREKEIENRHLREELQRQDKTLSQERLKYEEAIKGFTSANRTKSYELRVVRDALLCLRDCFESNDPYQHTLDTIEQSITSLLERVNALEITRSKGYYVEGLTSSPVRNLNYDSTGDPRRYPITTLPDFPLHRLESSAPSVTKVSCTKVLYYTDKSVTPFLSIIPKRKSTFKPESRGARLHVMKI</sequence>
<dbReference type="GeneID" id="111089241"/>
<evidence type="ECO:0000313" key="3">
    <source>
        <dbReference type="RefSeq" id="XP_022257090.1"/>
    </source>
</evidence>
<dbReference type="Proteomes" id="UP000694941">
    <property type="component" value="Unplaced"/>
</dbReference>
<proteinExistence type="predicted"/>
<protein>
    <submittedName>
        <fullName evidence="3">Dixin-A-like</fullName>
    </submittedName>
</protein>